<organism evidence="2 4">
    <name type="scientific">Aneurinibacillus migulanus</name>
    <name type="common">Bacillus migulanus</name>
    <dbReference type="NCBI Taxonomy" id="47500"/>
    <lineage>
        <taxon>Bacteria</taxon>
        <taxon>Bacillati</taxon>
        <taxon>Bacillota</taxon>
        <taxon>Bacilli</taxon>
        <taxon>Bacillales</taxon>
        <taxon>Paenibacillaceae</taxon>
        <taxon>Aneurinibacillus group</taxon>
        <taxon>Aneurinibacillus</taxon>
    </lineage>
</organism>
<gene>
    <name evidence="2" type="ORF">AF333_18295</name>
    <name evidence="3" type="ORF">SAMN04487909_13613</name>
</gene>
<dbReference type="EMBL" id="LGUG01000004">
    <property type="protein sequence ID" value="KON97124.1"/>
    <property type="molecule type" value="Genomic_DNA"/>
</dbReference>
<evidence type="ECO:0000313" key="3">
    <source>
        <dbReference type="EMBL" id="SDK02627.1"/>
    </source>
</evidence>
<evidence type="ECO:0000313" key="2">
    <source>
        <dbReference type="EMBL" id="KON97124.1"/>
    </source>
</evidence>
<evidence type="ECO:0000256" key="1">
    <source>
        <dbReference type="SAM" id="Phobius"/>
    </source>
</evidence>
<evidence type="ECO:0000313" key="4">
    <source>
        <dbReference type="Proteomes" id="UP000037269"/>
    </source>
</evidence>
<keyword evidence="4" id="KW-1185">Reference proteome</keyword>
<name>A0A0D1VBB1_ANEMI</name>
<dbReference type="Proteomes" id="UP000182836">
    <property type="component" value="Unassembled WGS sequence"/>
</dbReference>
<sequence length="186" mass="21976">MKGFLKIIFWVSGGIAVLFLMFIFFFRMSMEGNDTKLEEIMREANVYVKEKFQKKMTVLESFYDSGGNFPYFDYAAKVRSDEDENLVFFVFYNEKTEQLEDSYVSSKWEKVLQSDLAPYLKKEWGTIENLSVFYDERVGYKLNIDANKIPEYHQVNEKPTILFAVPRKIAKMKNILIKRLILSKIS</sequence>
<reference evidence="2 4" key="1">
    <citation type="submission" date="2015-07" db="EMBL/GenBank/DDBJ databases">
        <title>Fjat-14205 dsm 2895.</title>
        <authorList>
            <person name="Liu B."/>
            <person name="Wang J."/>
            <person name="Zhu Y."/>
            <person name="Liu G."/>
            <person name="Chen Q."/>
            <person name="Chen Z."/>
            <person name="Lan J."/>
            <person name="Che J."/>
            <person name="Ge C."/>
            <person name="Shi H."/>
            <person name="Pan Z."/>
            <person name="Liu X."/>
        </authorList>
    </citation>
    <scope>NUCLEOTIDE SEQUENCE [LARGE SCALE GENOMIC DNA]</scope>
    <source>
        <strain evidence="2 4">DSM 2895</strain>
    </source>
</reference>
<dbReference type="STRING" id="47500.AF333_18295"/>
<keyword evidence="1" id="KW-0472">Membrane</keyword>
<protein>
    <submittedName>
        <fullName evidence="2">Uncharacterized protein</fullName>
    </submittedName>
</protein>
<accession>A0A0D1VBB1</accession>
<dbReference type="Proteomes" id="UP000037269">
    <property type="component" value="Unassembled WGS sequence"/>
</dbReference>
<keyword evidence="1" id="KW-0812">Transmembrane</keyword>
<keyword evidence="1" id="KW-1133">Transmembrane helix</keyword>
<evidence type="ECO:0000313" key="5">
    <source>
        <dbReference type="Proteomes" id="UP000182836"/>
    </source>
</evidence>
<dbReference type="RefSeq" id="WP_043065391.1">
    <property type="nucleotide sequence ID" value="NZ_CCMI01000039.1"/>
</dbReference>
<proteinExistence type="predicted"/>
<dbReference type="AlphaFoldDB" id="A0A0D1VBB1"/>
<reference evidence="3 5" key="2">
    <citation type="submission" date="2016-10" db="EMBL/GenBank/DDBJ databases">
        <authorList>
            <person name="de Groot N.N."/>
        </authorList>
    </citation>
    <scope>NUCLEOTIDE SEQUENCE [LARGE SCALE GENOMIC DNA]</scope>
    <source>
        <strain evidence="3 5">DSM 2895</strain>
    </source>
</reference>
<dbReference type="GeneID" id="42307108"/>
<dbReference type="OrthoDB" id="2351993at2"/>
<dbReference type="PATRIC" id="fig|47500.8.peg.5953"/>
<feature type="transmembrane region" description="Helical" evidence="1">
    <location>
        <begin position="7"/>
        <end position="26"/>
    </location>
</feature>
<dbReference type="EMBL" id="FNED01000036">
    <property type="protein sequence ID" value="SDK02627.1"/>
    <property type="molecule type" value="Genomic_DNA"/>
</dbReference>